<evidence type="ECO:0000256" key="7">
    <source>
        <dbReference type="PROSITE-ProRule" id="PRU00703"/>
    </source>
</evidence>
<dbReference type="Proteomes" id="UP001610063">
    <property type="component" value="Unassembled WGS sequence"/>
</dbReference>
<accession>A0ABW7N8Q4</accession>
<organism evidence="12 13">
    <name type="scientific">Marinoscillum luteum</name>
    <dbReference type="NCBI Taxonomy" id="861051"/>
    <lineage>
        <taxon>Bacteria</taxon>
        <taxon>Pseudomonadati</taxon>
        <taxon>Bacteroidota</taxon>
        <taxon>Cytophagia</taxon>
        <taxon>Cytophagales</taxon>
        <taxon>Reichenbachiellaceae</taxon>
        <taxon>Marinoscillum</taxon>
    </lineage>
</organism>
<dbReference type="InterPro" id="IPR000644">
    <property type="entry name" value="CBS_dom"/>
</dbReference>
<feature type="transmembrane region" description="Helical" evidence="9">
    <location>
        <begin position="59"/>
        <end position="78"/>
    </location>
</feature>
<dbReference type="PROSITE" id="PS51371">
    <property type="entry name" value="CBS"/>
    <property type="match status" value="1"/>
</dbReference>
<dbReference type="SMART" id="SM01091">
    <property type="entry name" value="CorC_HlyC"/>
    <property type="match status" value="1"/>
</dbReference>
<evidence type="ECO:0000256" key="4">
    <source>
        <dbReference type="ARBA" id="ARBA00022989"/>
    </source>
</evidence>
<dbReference type="RefSeq" id="WP_159582585.1">
    <property type="nucleotide sequence ID" value="NZ_JBIPKE010000016.1"/>
</dbReference>
<dbReference type="InterPro" id="IPR036318">
    <property type="entry name" value="FAD-bd_PCMH-like_sf"/>
</dbReference>
<feature type="domain" description="CBS" evidence="10">
    <location>
        <begin position="279"/>
        <end position="336"/>
    </location>
</feature>
<keyword evidence="13" id="KW-1185">Reference proteome</keyword>
<keyword evidence="3" id="KW-0677">Repeat</keyword>
<evidence type="ECO:0000259" key="10">
    <source>
        <dbReference type="PROSITE" id="PS51371"/>
    </source>
</evidence>
<evidence type="ECO:0000313" key="12">
    <source>
        <dbReference type="EMBL" id="MFH6983936.1"/>
    </source>
</evidence>
<dbReference type="InterPro" id="IPR002550">
    <property type="entry name" value="CNNM"/>
</dbReference>
<keyword evidence="6 8" id="KW-0472">Membrane</keyword>
<dbReference type="PROSITE" id="PS51846">
    <property type="entry name" value="CNNM"/>
    <property type="match status" value="1"/>
</dbReference>
<dbReference type="InterPro" id="IPR044751">
    <property type="entry name" value="Ion_transp-like_CBS"/>
</dbReference>
<dbReference type="SUPFAM" id="SSF54631">
    <property type="entry name" value="CBS-domain pair"/>
    <property type="match status" value="1"/>
</dbReference>
<dbReference type="PANTHER" id="PTHR22777:SF17">
    <property type="entry name" value="UPF0053 PROTEIN SLL0260"/>
    <property type="match status" value="1"/>
</dbReference>
<feature type="transmembrane region" description="Helical" evidence="9">
    <location>
        <begin position="98"/>
        <end position="119"/>
    </location>
</feature>
<evidence type="ECO:0000313" key="13">
    <source>
        <dbReference type="Proteomes" id="UP001610063"/>
    </source>
</evidence>
<dbReference type="SUPFAM" id="SSF56176">
    <property type="entry name" value="FAD-binding/transporter-associated domain-like"/>
    <property type="match status" value="1"/>
</dbReference>
<dbReference type="CDD" id="cd04590">
    <property type="entry name" value="CBS_pair_CorC_HlyC_assoc"/>
    <property type="match status" value="1"/>
</dbReference>
<dbReference type="InterPro" id="IPR016169">
    <property type="entry name" value="FAD-bd_PCMH_sub2"/>
</dbReference>
<evidence type="ECO:0000256" key="2">
    <source>
        <dbReference type="ARBA" id="ARBA00022692"/>
    </source>
</evidence>
<comment type="caution">
    <text evidence="12">The sequence shown here is derived from an EMBL/GenBank/DDBJ whole genome shotgun (WGS) entry which is preliminary data.</text>
</comment>
<comment type="subcellular location">
    <subcellularLocation>
        <location evidence="1">Membrane</location>
        <topology evidence="1">Multi-pass membrane protein</topology>
    </subcellularLocation>
</comment>
<evidence type="ECO:0000256" key="3">
    <source>
        <dbReference type="ARBA" id="ARBA00022737"/>
    </source>
</evidence>
<evidence type="ECO:0000256" key="8">
    <source>
        <dbReference type="PROSITE-ProRule" id="PRU01193"/>
    </source>
</evidence>
<proteinExistence type="predicted"/>
<evidence type="ECO:0000256" key="1">
    <source>
        <dbReference type="ARBA" id="ARBA00004141"/>
    </source>
</evidence>
<dbReference type="Pfam" id="PF01595">
    <property type="entry name" value="CNNM"/>
    <property type="match status" value="1"/>
</dbReference>
<evidence type="ECO:0000256" key="5">
    <source>
        <dbReference type="ARBA" id="ARBA00023122"/>
    </source>
</evidence>
<dbReference type="Gene3D" id="3.10.580.10">
    <property type="entry name" value="CBS-domain"/>
    <property type="match status" value="1"/>
</dbReference>
<dbReference type="Gene3D" id="3.30.465.10">
    <property type="match status" value="1"/>
</dbReference>
<dbReference type="InterPro" id="IPR046342">
    <property type="entry name" value="CBS_dom_sf"/>
</dbReference>
<reference evidence="12 13" key="1">
    <citation type="journal article" date="2013" name="Int. J. Syst. Evol. Microbiol.">
        <title>Marinoscillum luteum sp. nov., isolated from marine sediment.</title>
        <authorList>
            <person name="Cha I.T."/>
            <person name="Park S.J."/>
            <person name="Kim S.J."/>
            <person name="Kim J.G."/>
            <person name="Jung M.Y."/>
            <person name="Shin K.S."/>
            <person name="Kwon K.K."/>
            <person name="Yang S.H."/>
            <person name="Seo Y.S."/>
            <person name="Rhee S.K."/>
        </authorList>
    </citation>
    <scope>NUCLEOTIDE SEQUENCE [LARGE SCALE GENOMIC DNA]</scope>
    <source>
        <strain evidence="12 13">KCTC 23939</strain>
    </source>
</reference>
<feature type="transmembrane region" description="Helical" evidence="9">
    <location>
        <begin position="131"/>
        <end position="156"/>
    </location>
</feature>
<feature type="domain" description="CNNM transmembrane" evidence="11">
    <location>
        <begin position="1"/>
        <end position="194"/>
    </location>
</feature>
<evidence type="ECO:0000256" key="9">
    <source>
        <dbReference type="SAM" id="Phobius"/>
    </source>
</evidence>
<keyword evidence="2 8" id="KW-0812">Transmembrane</keyword>
<dbReference type="PANTHER" id="PTHR22777">
    <property type="entry name" value="HEMOLYSIN-RELATED"/>
    <property type="match status" value="1"/>
</dbReference>
<protein>
    <submittedName>
        <fullName evidence="12">Hemolysin family protein</fullName>
    </submittedName>
</protein>
<keyword evidence="5 7" id="KW-0129">CBS domain</keyword>
<sequence length="428" mass="48968">MEDPSLYLGILTCLLFSAFFSGIEIAFISADKLHIEVMSKKGSFTGRVLSEFVTRRSSFLATMLVGNNLSIVLYGILMAKFIEPWLYTVLPEALTEDIVVLILQSLISTLIVLITAEFLPKSLFMLNPDTMLTVFALPMALIYYALYPVVLLIVFISRFIITKILRFEYSEDKPVFGLTDLNNYVKKNILNIEKEEDAEIDAKIFNNAIEFKTIRVRECMIPRTEIQAVDVSDKIEELRSAFIDTGHSKILVYKESIDDVIGYCHSVEMFKKPEKIKDILTPIIIVPETMLANELLIQFITERKSIALVVDEYGGTSGIVTMEDVIEEIFGEIRDEHDDEYLVEEKIDDYNFILSARHEVDYLNDKYEWGLPVGEYDTLGGLILAFHEDIPTVNETILIPPFHFTVFTMEENRIDKVKLTLLDKEESL</sequence>
<dbReference type="EMBL" id="JBIPKE010000016">
    <property type="protein sequence ID" value="MFH6983936.1"/>
    <property type="molecule type" value="Genomic_DNA"/>
</dbReference>
<keyword evidence="4 8" id="KW-1133">Transmembrane helix</keyword>
<evidence type="ECO:0000259" key="11">
    <source>
        <dbReference type="PROSITE" id="PS51846"/>
    </source>
</evidence>
<gene>
    <name evidence="12" type="ORF">ACHKAR_10810</name>
</gene>
<name>A0ABW7N8Q4_9BACT</name>
<dbReference type="Pfam" id="PF03471">
    <property type="entry name" value="CorC_HlyC"/>
    <property type="match status" value="1"/>
</dbReference>
<dbReference type="Pfam" id="PF00571">
    <property type="entry name" value="CBS"/>
    <property type="match status" value="1"/>
</dbReference>
<evidence type="ECO:0000256" key="6">
    <source>
        <dbReference type="ARBA" id="ARBA00023136"/>
    </source>
</evidence>
<dbReference type="InterPro" id="IPR005170">
    <property type="entry name" value="Transptr-assoc_dom"/>
</dbReference>
<feature type="transmembrane region" description="Helical" evidence="9">
    <location>
        <begin position="6"/>
        <end position="30"/>
    </location>
</feature>